<sequence length="96" mass="10928">MVDSASSGELREDFDRENLQLSKDLDRMTERVESIAVDLTWMAYDMVVLRTVPQLTKSLKRLEDEYLLCKSVISGSAEKDNLDALSKIVDQKSTQD</sequence>
<evidence type="ECO:0000313" key="1">
    <source>
        <dbReference type="EMBL" id="KAK1804568.1"/>
    </source>
</evidence>
<evidence type="ECO:0008006" key="3">
    <source>
        <dbReference type="Google" id="ProtNLM"/>
    </source>
</evidence>
<dbReference type="PANTHER" id="PTHR36686:SF1">
    <property type="entry name" value="SYNAPTONEMAL COMPLEX CENTRAL ELEMENT PROTEIN 3"/>
    <property type="match status" value="1"/>
</dbReference>
<dbReference type="Proteomes" id="UP001239994">
    <property type="component" value="Unassembled WGS sequence"/>
</dbReference>
<dbReference type="AlphaFoldDB" id="A0AAD8ZSB4"/>
<dbReference type="GO" id="GO:0007131">
    <property type="term" value="P:reciprocal meiotic recombination"/>
    <property type="evidence" value="ECO:0007669"/>
    <property type="project" value="InterPro"/>
</dbReference>
<proteinExistence type="predicted"/>
<dbReference type="GO" id="GO:0007130">
    <property type="term" value="P:synaptonemal complex assembly"/>
    <property type="evidence" value="ECO:0007669"/>
    <property type="project" value="InterPro"/>
</dbReference>
<reference evidence="1" key="1">
    <citation type="submission" date="2023-03" db="EMBL/GenBank/DDBJ databases">
        <title>Electrophorus voltai genome.</title>
        <authorList>
            <person name="Bian C."/>
        </authorList>
    </citation>
    <scope>NUCLEOTIDE SEQUENCE</scope>
    <source>
        <strain evidence="1">CB-2022</strain>
        <tissue evidence="1">Muscle</tissue>
    </source>
</reference>
<dbReference type="GO" id="GO:0007283">
    <property type="term" value="P:spermatogenesis"/>
    <property type="evidence" value="ECO:0007669"/>
    <property type="project" value="InterPro"/>
</dbReference>
<dbReference type="Pfam" id="PF15191">
    <property type="entry name" value="Synaptonemal_3"/>
    <property type="match status" value="1"/>
</dbReference>
<organism evidence="1 2">
    <name type="scientific">Electrophorus voltai</name>
    <dbReference type="NCBI Taxonomy" id="2609070"/>
    <lineage>
        <taxon>Eukaryota</taxon>
        <taxon>Metazoa</taxon>
        <taxon>Chordata</taxon>
        <taxon>Craniata</taxon>
        <taxon>Vertebrata</taxon>
        <taxon>Euteleostomi</taxon>
        <taxon>Actinopterygii</taxon>
        <taxon>Neopterygii</taxon>
        <taxon>Teleostei</taxon>
        <taxon>Ostariophysi</taxon>
        <taxon>Gymnotiformes</taxon>
        <taxon>Gymnotoidei</taxon>
        <taxon>Gymnotidae</taxon>
        <taxon>Electrophorus</taxon>
    </lineage>
</organism>
<comment type="caution">
    <text evidence="1">The sequence shown here is derived from an EMBL/GenBank/DDBJ whole genome shotgun (WGS) entry which is preliminary data.</text>
</comment>
<dbReference type="EMBL" id="JAROKS010000004">
    <property type="protein sequence ID" value="KAK1804568.1"/>
    <property type="molecule type" value="Genomic_DNA"/>
</dbReference>
<protein>
    <recommendedName>
        <fullName evidence="3">Synaptonemal complex central element protein 3</fullName>
    </recommendedName>
</protein>
<accession>A0AAD8ZSB4</accession>
<dbReference type="InterPro" id="IPR028145">
    <property type="entry name" value="Synaptonemal_3"/>
</dbReference>
<gene>
    <name evidence="1" type="ORF">P4O66_020044</name>
</gene>
<keyword evidence="2" id="KW-1185">Reference proteome</keyword>
<name>A0AAD8ZSB4_9TELE</name>
<evidence type="ECO:0000313" key="2">
    <source>
        <dbReference type="Proteomes" id="UP001239994"/>
    </source>
</evidence>
<dbReference type="PANTHER" id="PTHR36686">
    <property type="entry name" value="SYNAPTONEMAL COMPLEX CENTRAL ELEMENT PROTEIN 3"/>
    <property type="match status" value="1"/>
</dbReference>